<dbReference type="Proteomes" id="UP000244060">
    <property type="component" value="Unassembled WGS sequence"/>
</dbReference>
<dbReference type="AlphaFoldDB" id="A0A2T5K710"/>
<proteinExistence type="predicted"/>
<organism evidence="1 2">
    <name type="scientific">Cereibacter azotoformans</name>
    <dbReference type="NCBI Taxonomy" id="43057"/>
    <lineage>
        <taxon>Bacteria</taxon>
        <taxon>Pseudomonadati</taxon>
        <taxon>Pseudomonadota</taxon>
        <taxon>Alphaproteobacteria</taxon>
        <taxon>Rhodobacterales</taxon>
        <taxon>Paracoccaceae</taxon>
        <taxon>Cereibacter</taxon>
    </lineage>
</organism>
<accession>A0A2T5K710</accession>
<protein>
    <submittedName>
        <fullName evidence="1">Uncharacterized protein</fullName>
    </submittedName>
</protein>
<evidence type="ECO:0000313" key="1">
    <source>
        <dbReference type="EMBL" id="PTR18214.1"/>
    </source>
</evidence>
<name>A0A2T5K710_9RHOB</name>
<dbReference type="RefSeq" id="WP_108221117.1">
    <property type="nucleotide sequence ID" value="NZ_QAOT01000009.1"/>
</dbReference>
<comment type="caution">
    <text evidence="1">The sequence shown here is derived from an EMBL/GenBank/DDBJ whole genome shotgun (WGS) entry which is preliminary data.</text>
</comment>
<reference evidence="1 2" key="1">
    <citation type="submission" date="2018-04" db="EMBL/GenBank/DDBJ databases">
        <title>Genomic Encyclopedia of Type Strains, Phase III (KMG-III): the genomes of soil and plant-associated and newly described type strains.</title>
        <authorList>
            <person name="Whitman W."/>
        </authorList>
    </citation>
    <scope>NUCLEOTIDE SEQUENCE [LARGE SCALE GENOMIC DNA]</scope>
    <source>
        <strain evidence="1 2">KA25</strain>
    </source>
</reference>
<evidence type="ECO:0000313" key="2">
    <source>
        <dbReference type="Proteomes" id="UP000244060"/>
    </source>
</evidence>
<dbReference type="EMBL" id="QAOT01000009">
    <property type="protein sequence ID" value="PTR18214.1"/>
    <property type="molecule type" value="Genomic_DNA"/>
</dbReference>
<keyword evidence="2" id="KW-1185">Reference proteome</keyword>
<gene>
    <name evidence="1" type="ORF">C8J28_109174</name>
</gene>
<sequence>MLSTATKPRGVIIPDHQALVDAISLEIKIITTKMAMGDHAVWTDQPLGVCAGRKGGSWKVVLFRLPHRCDAEKAIADLHGRFPLVTHTTWGTPSHHIAWQLMQTAGSDLDRTVTRHDATEWKDRFTEEEDPSLMRRQLEAMRTIAHKRVRAHTEA</sequence>